<dbReference type="Pfam" id="PF13432">
    <property type="entry name" value="TPR_16"/>
    <property type="match status" value="1"/>
</dbReference>
<accession>A0A1I1DW48</accession>
<organism evidence="6 7">
    <name type="scientific">Pseudoalteromonas denitrificans DSM 6059</name>
    <dbReference type="NCBI Taxonomy" id="1123010"/>
    <lineage>
        <taxon>Bacteria</taxon>
        <taxon>Pseudomonadati</taxon>
        <taxon>Pseudomonadota</taxon>
        <taxon>Gammaproteobacteria</taxon>
        <taxon>Alteromonadales</taxon>
        <taxon>Pseudoalteromonadaceae</taxon>
        <taxon>Pseudoalteromonas</taxon>
    </lineage>
</organism>
<evidence type="ECO:0000256" key="4">
    <source>
        <dbReference type="SAM" id="MobiDB-lite"/>
    </source>
</evidence>
<keyword evidence="5" id="KW-0472">Membrane</keyword>
<gene>
    <name evidence="6" type="ORF">SAMN02745724_00006</name>
</gene>
<dbReference type="PANTHER" id="PTHR45586">
    <property type="entry name" value="TPR REPEAT-CONTAINING PROTEIN PA4667"/>
    <property type="match status" value="1"/>
</dbReference>
<dbReference type="Proteomes" id="UP000198862">
    <property type="component" value="Unassembled WGS sequence"/>
</dbReference>
<dbReference type="SUPFAM" id="SSF48452">
    <property type="entry name" value="TPR-like"/>
    <property type="match status" value="1"/>
</dbReference>
<dbReference type="AlphaFoldDB" id="A0A1I1DW48"/>
<evidence type="ECO:0000256" key="5">
    <source>
        <dbReference type="SAM" id="Phobius"/>
    </source>
</evidence>
<dbReference type="PANTHER" id="PTHR45586:SF1">
    <property type="entry name" value="LIPOPOLYSACCHARIDE ASSEMBLY PROTEIN B"/>
    <property type="match status" value="1"/>
</dbReference>
<feature type="compositionally biased region" description="Polar residues" evidence="4">
    <location>
        <begin position="144"/>
        <end position="157"/>
    </location>
</feature>
<keyword evidence="5" id="KW-0812">Transmembrane</keyword>
<evidence type="ECO:0000256" key="3">
    <source>
        <dbReference type="PROSITE-ProRule" id="PRU00339"/>
    </source>
</evidence>
<feature type="transmembrane region" description="Helical" evidence="5">
    <location>
        <begin position="41"/>
        <end position="58"/>
    </location>
</feature>
<keyword evidence="1" id="KW-0677">Repeat</keyword>
<dbReference type="Gene3D" id="1.25.40.10">
    <property type="entry name" value="Tetratricopeptide repeat domain"/>
    <property type="match status" value="2"/>
</dbReference>
<dbReference type="PROSITE" id="PS50005">
    <property type="entry name" value="TPR"/>
    <property type="match status" value="1"/>
</dbReference>
<evidence type="ECO:0000313" key="6">
    <source>
        <dbReference type="EMBL" id="SFB77248.1"/>
    </source>
</evidence>
<keyword evidence="5" id="KW-1133">Transmembrane helix</keyword>
<name>A0A1I1DW48_9GAMM</name>
<proteinExistence type="predicted"/>
<protein>
    <submittedName>
        <fullName evidence="6">MSHA biogenesis protein MshN</fullName>
    </submittedName>
</protein>
<evidence type="ECO:0000313" key="7">
    <source>
        <dbReference type="Proteomes" id="UP000198862"/>
    </source>
</evidence>
<dbReference type="Pfam" id="PF14559">
    <property type="entry name" value="TPR_19"/>
    <property type="match status" value="1"/>
</dbReference>
<reference evidence="6 7" key="1">
    <citation type="submission" date="2016-10" db="EMBL/GenBank/DDBJ databases">
        <authorList>
            <person name="de Groot N.N."/>
        </authorList>
    </citation>
    <scope>NUCLEOTIDE SEQUENCE [LARGE SCALE GENOMIC DNA]</scope>
    <source>
        <strain evidence="6 7">DSM 6059</strain>
    </source>
</reference>
<dbReference type="InterPro" id="IPR011990">
    <property type="entry name" value="TPR-like_helical_dom_sf"/>
</dbReference>
<sequence>MSVINKMLKDIEQRESNSALHLDPTVKVENVRDNSKIIQRLAIFTIVIIIAIGAYWLIPKKTIIVTQKVAKTEPLITEPQVINPDIIEENSFVTNHKEPATPSDQVLKTEITKVESQNAKTKQIRVPVKPAQDEPVQDNPIKVTETTPVNKSSNANSKIVKPDLPKNVKTSSKVRQISTKTRAENWFNQGKEAFQFGLIEDAISALNKALVLMPTHIEARSLLAAAYYGRDQKPQAESILRHGLSLNPDVMRWRILLAKILIEQNNYQSVEPVLPKRYEFNANTDFWILKGTAAQQLGQHLVAKHCFSKLTQLQPAEAKWWLALGASNDALGEYSNAKRFYLVALELGGLSPNANSHAKNRLEKIGVL</sequence>
<dbReference type="SMART" id="SM00028">
    <property type="entry name" value="TPR"/>
    <property type="match status" value="4"/>
</dbReference>
<evidence type="ECO:0000256" key="2">
    <source>
        <dbReference type="ARBA" id="ARBA00022803"/>
    </source>
</evidence>
<evidence type="ECO:0000256" key="1">
    <source>
        <dbReference type="ARBA" id="ARBA00022737"/>
    </source>
</evidence>
<dbReference type="InterPro" id="IPR051012">
    <property type="entry name" value="CellSynth/LPSAsmb/PSIAsmb"/>
</dbReference>
<feature type="region of interest" description="Disordered" evidence="4">
    <location>
        <begin position="144"/>
        <end position="166"/>
    </location>
</feature>
<dbReference type="OrthoDB" id="5406098at2"/>
<feature type="repeat" description="TPR" evidence="3">
    <location>
        <begin position="183"/>
        <end position="216"/>
    </location>
</feature>
<dbReference type="RefSeq" id="WP_091978582.1">
    <property type="nucleotide sequence ID" value="NZ_FOLO01000001.1"/>
</dbReference>
<dbReference type="InterPro" id="IPR019734">
    <property type="entry name" value="TPR_rpt"/>
</dbReference>
<dbReference type="EMBL" id="FOLO01000001">
    <property type="protein sequence ID" value="SFB77248.1"/>
    <property type="molecule type" value="Genomic_DNA"/>
</dbReference>
<keyword evidence="7" id="KW-1185">Reference proteome</keyword>
<dbReference type="STRING" id="1123010.SAMN02745724_00006"/>
<keyword evidence="2 3" id="KW-0802">TPR repeat</keyword>